<dbReference type="GO" id="GO:0140359">
    <property type="term" value="F:ABC-type transporter activity"/>
    <property type="evidence" value="ECO:0007669"/>
    <property type="project" value="InterPro"/>
</dbReference>
<keyword evidence="4 6" id="KW-1133">Transmembrane helix</keyword>
<evidence type="ECO:0000259" key="8">
    <source>
        <dbReference type="PROSITE" id="PS50893"/>
    </source>
</evidence>
<gene>
    <name evidence="10" type="ORF">IV203_004994</name>
</gene>
<proteinExistence type="inferred from homology"/>
<sequence length="767" mass="85293">MTLLSTSAMFLLLVMIFSKESINNGIIVHAFSIHTALSSRSTTSVSLTRSNNPLQTSLPSGRSITTSSLFSTNGNSNSEISDDSKTLLHHQQQQQLDWNKVGEQLKLFWNMAVPYFEESNAARWLFAGMIGLTLLNSGVSVLFSYLGKDFWNALSAKNTVEFYNVLGKYVGALLVGAPIVTMYKFQRERVAIHWREWMTERTLQLYEENRVYYALERGRQVDNPDQRITEDVKSFTSFSLQLFLTIVTSIIDLVSFSFILYSIYPQLFIAIIAYAAFGTVTTTWLGKDLVRLNYDQLTKEANFRYSLVRWRENAESIAFYAGEDLEGKVLGERLKVVVDNAREIIGSQRNLEFFTNGYRFMIQLLPVAVVAPRYFAGAIELGVISQSVGAFNHILNDLSIIVNQFEQLSRFSAGIDRLAVFMEAMQEADPDRSENIKTLLKLADNSNNNNNNTDVSSTATISSSNSGSEIPEFGKIDLVRIPAIGSAATATNGVHSTKLASPILLSMEHLDLCTPDRKRLLIRDLSLELKEGENLLIVGNSGAGKSSLLRAIAGLWTAGNGQIVRPADEDVYFLPQRPYCTLGSLKDQLLYPSLENMQKNITDESEATVGKSHILKQSLTDQELLEVLEKVDLGELAARSGDGDPIKGLQATLDWSNTLSLGEQQRLAFGRVIINAPRLVIVDEATSALDMVAEAKMYNILRDMGRKTLLKNGSLTSPGLTFVSVGHRPSLLAYHDKRLRLNGEDRHVLEDIEKSSLDAKAFNVSNL</sequence>
<feature type="signal peptide" evidence="7">
    <location>
        <begin position="1"/>
        <end position="21"/>
    </location>
</feature>
<dbReference type="InterPro" id="IPR003593">
    <property type="entry name" value="AAA+_ATPase"/>
</dbReference>
<dbReference type="GO" id="GO:0005524">
    <property type="term" value="F:ATP binding"/>
    <property type="evidence" value="ECO:0007669"/>
    <property type="project" value="InterPro"/>
</dbReference>
<dbReference type="PANTHER" id="PTHR11384">
    <property type="entry name" value="ATP-BINDING CASSETTE, SUB-FAMILY D MEMBER"/>
    <property type="match status" value="1"/>
</dbReference>
<dbReference type="SMART" id="SM00382">
    <property type="entry name" value="AAA"/>
    <property type="match status" value="1"/>
</dbReference>
<dbReference type="InterPro" id="IPR003439">
    <property type="entry name" value="ABC_transporter-like_ATP-bd"/>
</dbReference>
<reference evidence="10" key="2">
    <citation type="submission" date="2021-04" db="EMBL/GenBank/DDBJ databases">
        <authorList>
            <person name="Podell S."/>
        </authorList>
    </citation>
    <scope>NUCLEOTIDE SEQUENCE</scope>
    <source>
        <strain evidence="10">Hildebrandi</strain>
    </source>
</reference>
<feature type="transmembrane region" description="Helical" evidence="6">
    <location>
        <begin position="267"/>
        <end position="286"/>
    </location>
</feature>
<evidence type="ECO:0000256" key="5">
    <source>
        <dbReference type="ARBA" id="ARBA00023136"/>
    </source>
</evidence>
<evidence type="ECO:0000256" key="4">
    <source>
        <dbReference type="ARBA" id="ARBA00022989"/>
    </source>
</evidence>
<dbReference type="CDD" id="cd03223">
    <property type="entry name" value="ABCD_peroxisomal_ALDP"/>
    <property type="match status" value="1"/>
</dbReference>
<feature type="chain" id="PRO_5039894495" evidence="7">
    <location>
        <begin position="22"/>
        <end position="767"/>
    </location>
</feature>
<dbReference type="PROSITE" id="PS50893">
    <property type="entry name" value="ABC_TRANSPORTER_2"/>
    <property type="match status" value="1"/>
</dbReference>
<accession>A0A9K3PFR1</accession>
<reference evidence="10" key="1">
    <citation type="journal article" date="2021" name="Sci. Rep.">
        <title>Diploid genomic architecture of Nitzschia inconspicua, an elite biomass production diatom.</title>
        <authorList>
            <person name="Oliver A."/>
            <person name="Podell S."/>
            <person name="Pinowska A."/>
            <person name="Traller J.C."/>
            <person name="Smith S.R."/>
            <person name="McClure R."/>
            <person name="Beliaev A."/>
            <person name="Bohutskyi P."/>
            <person name="Hill E.A."/>
            <person name="Rabines A."/>
            <person name="Zheng H."/>
            <person name="Allen L.Z."/>
            <person name="Kuo A."/>
            <person name="Grigoriev I.V."/>
            <person name="Allen A.E."/>
            <person name="Hazlebeck D."/>
            <person name="Allen E.E."/>
        </authorList>
    </citation>
    <scope>NUCLEOTIDE SEQUENCE</scope>
    <source>
        <strain evidence="10">Hildebrandi</strain>
    </source>
</reference>
<evidence type="ECO:0000313" key="11">
    <source>
        <dbReference type="Proteomes" id="UP000693970"/>
    </source>
</evidence>
<dbReference type="InterPro" id="IPR017871">
    <property type="entry name" value="ABC_transporter-like_CS"/>
</dbReference>
<comment type="caution">
    <text evidence="10">The sequence shown here is derived from an EMBL/GenBank/DDBJ whole genome shotgun (WGS) entry which is preliminary data.</text>
</comment>
<evidence type="ECO:0000256" key="7">
    <source>
        <dbReference type="SAM" id="SignalP"/>
    </source>
</evidence>
<dbReference type="InterPro" id="IPR050835">
    <property type="entry name" value="ABC_transporter_sub-D"/>
</dbReference>
<comment type="similarity">
    <text evidence="1">Belongs to the ABC transporter superfamily. ABCD family. Peroxisomal fatty acyl CoA transporter (TC 3.A.1.203) subfamily.</text>
</comment>
<dbReference type="PROSITE" id="PS50929">
    <property type="entry name" value="ABC_TM1F"/>
    <property type="match status" value="1"/>
</dbReference>
<keyword evidence="3 6" id="KW-0812">Transmembrane</keyword>
<keyword evidence="7" id="KW-0732">Signal</keyword>
<dbReference type="GO" id="GO:0016887">
    <property type="term" value="F:ATP hydrolysis activity"/>
    <property type="evidence" value="ECO:0007669"/>
    <property type="project" value="InterPro"/>
</dbReference>
<feature type="transmembrane region" description="Helical" evidence="6">
    <location>
        <begin position="124"/>
        <end position="146"/>
    </location>
</feature>
<dbReference type="EMBL" id="JAGRRH010000021">
    <property type="protein sequence ID" value="KAG7345927.1"/>
    <property type="molecule type" value="Genomic_DNA"/>
</dbReference>
<keyword evidence="2" id="KW-0813">Transport</keyword>
<dbReference type="GO" id="GO:0016020">
    <property type="term" value="C:membrane"/>
    <property type="evidence" value="ECO:0007669"/>
    <property type="project" value="InterPro"/>
</dbReference>
<evidence type="ECO:0000259" key="9">
    <source>
        <dbReference type="PROSITE" id="PS50929"/>
    </source>
</evidence>
<evidence type="ECO:0000313" key="10">
    <source>
        <dbReference type="EMBL" id="KAG7345927.1"/>
    </source>
</evidence>
<keyword evidence="5 6" id="KW-0472">Membrane</keyword>
<protein>
    <submittedName>
        <fullName evidence="10">Sigma 54 interacting domain protein</fullName>
    </submittedName>
</protein>
<dbReference type="OrthoDB" id="422637at2759"/>
<dbReference type="Pfam" id="PF06472">
    <property type="entry name" value="ABC_membrane_2"/>
    <property type="match status" value="1"/>
</dbReference>
<evidence type="ECO:0000256" key="1">
    <source>
        <dbReference type="ARBA" id="ARBA00008575"/>
    </source>
</evidence>
<feature type="transmembrane region" description="Helical" evidence="6">
    <location>
        <begin position="166"/>
        <end position="185"/>
    </location>
</feature>
<dbReference type="AlphaFoldDB" id="A0A9K3PFR1"/>
<evidence type="ECO:0000256" key="3">
    <source>
        <dbReference type="ARBA" id="ARBA00022692"/>
    </source>
</evidence>
<evidence type="ECO:0000256" key="2">
    <source>
        <dbReference type="ARBA" id="ARBA00022448"/>
    </source>
</evidence>
<feature type="domain" description="ABC transmembrane type-1" evidence="9">
    <location>
        <begin position="127"/>
        <end position="410"/>
    </location>
</feature>
<feature type="domain" description="ABC transporter" evidence="8">
    <location>
        <begin position="507"/>
        <end position="761"/>
    </location>
</feature>
<evidence type="ECO:0000256" key="6">
    <source>
        <dbReference type="SAM" id="Phobius"/>
    </source>
</evidence>
<dbReference type="PROSITE" id="PS00211">
    <property type="entry name" value="ABC_TRANSPORTER_1"/>
    <property type="match status" value="1"/>
</dbReference>
<name>A0A9K3PFR1_9STRA</name>
<dbReference type="PANTHER" id="PTHR11384:SF59">
    <property type="entry name" value="LYSOSOMAL COBALAMIN TRANSPORTER ABCD4"/>
    <property type="match status" value="1"/>
</dbReference>
<dbReference type="Pfam" id="PF00005">
    <property type="entry name" value="ABC_tran"/>
    <property type="match status" value="1"/>
</dbReference>
<dbReference type="Proteomes" id="UP000693970">
    <property type="component" value="Unassembled WGS sequence"/>
</dbReference>
<organism evidence="10 11">
    <name type="scientific">Nitzschia inconspicua</name>
    <dbReference type="NCBI Taxonomy" id="303405"/>
    <lineage>
        <taxon>Eukaryota</taxon>
        <taxon>Sar</taxon>
        <taxon>Stramenopiles</taxon>
        <taxon>Ochrophyta</taxon>
        <taxon>Bacillariophyta</taxon>
        <taxon>Bacillariophyceae</taxon>
        <taxon>Bacillariophycidae</taxon>
        <taxon>Bacillariales</taxon>
        <taxon>Bacillariaceae</taxon>
        <taxon>Nitzschia</taxon>
    </lineage>
</organism>
<dbReference type="InterPro" id="IPR011527">
    <property type="entry name" value="ABC1_TM_dom"/>
</dbReference>
<feature type="transmembrane region" description="Helical" evidence="6">
    <location>
        <begin position="242"/>
        <end position="261"/>
    </location>
</feature>
<keyword evidence="11" id="KW-1185">Reference proteome</keyword>